<feature type="transmembrane region" description="Helical" evidence="2">
    <location>
        <begin position="174"/>
        <end position="198"/>
    </location>
</feature>
<dbReference type="EMBL" id="CALTRL010005759">
    <property type="protein sequence ID" value="CAH7685917.1"/>
    <property type="molecule type" value="Genomic_DNA"/>
</dbReference>
<keyword evidence="4" id="KW-1185">Reference proteome</keyword>
<name>A0AAV0BF75_PHAPC</name>
<evidence type="ECO:0000313" key="3">
    <source>
        <dbReference type="EMBL" id="CAH7685917.1"/>
    </source>
</evidence>
<evidence type="ECO:0000256" key="1">
    <source>
        <dbReference type="SAM" id="MobiDB-lite"/>
    </source>
</evidence>
<dbReference type="Proteomes" id="UP001153365">
    <property type="component" value="Unassembled WGS sequence"/>
</dbReference>
<comment type="caution">
    <text evidence="3">The sequence shown here is derived from an EMBL/GenBank/DDBJ whole genome shotgun (WGS) entry which is preliminary data.</text>
</comment>
<feature type="region of interest" description="Disordered" evidence="1">
    <location>
        <begin position="1"/>
        <end position="22"/>
    </location>
</feature>
<feature type="transmembrane region" description="Helical" evidence="2">
    <location>
        <begin position="115"/>
        <end position="135"/>
    </location>
</feature>
<feature type="transmembrane region" description="Helical" evidence="2">
    <location>
        <begin position="71"/>
        <end position="95"/>
    </location>
</feature>
<keyword evidence="2" id="KW-1133">Transmembrane helix</keyword>
<reference evidence="3" key="1">
    <citation type="submission" date="2022-06" db="EMBL/GenBank/DDBJ databases">
        <authorList>
            <consortium name="SYNGENTA / RWTH Aachen University"/>
        </authorList>
    </citation>
    <scope>NUCLEOTIDE SEQUENCE</scope>
</reference>
<evidence type="ECO:0000256" key="2">
    <source>
        <dbReference type="SAM" id="Phobius"/>
    </source>
</evidence>
<evidence type="ECO:0000313" key="4">
    <source>
        <dbReference type="Proteomes" id="UP001153365"/>
    </source>
</evidence>
<dbReference type="AlphaFoldDB" id="A0AAV0BF75"/>
<protein>
    <submittedName>
        <fullName evidence="3">Uncharacterized protein</fullName>
    </submittedName>
</protein>
<organism evidence="3 4">
    <name type="scientific">Phakopsora pachyrhizi</name>
    <name type="common">Asian soybean rust disease fungus</name>
    <dbReference type="NCBI Taxonomy" id="170000"/>
    <lineage>
        <taxon>Eukaryota</taxon>
        <taxon>Fungi</taxon>
        <taxon>Dikarya</taxon>
        <taxon>Basidiomycota</taxon>
        <taxon>Pucciniomycotina</taxon>
        <taxon>Pucciniomycetes</taxon>
        <taxon>Pucciniales</taxon>
        <taxon>Phakopsoraceae</taxon>
        <taxon>Phakopsora</taxon>
    </lineage>
</organism>
<keyword evidence="2" id="KW-0812">Transmembrane</keyword>
<gene>
    <name evidence="3" type="ORF">PPACK8108_LOCUS20517</name>
</gene>
<sequence length="684" mass="75279">MGKVYASIAQRAESPKNSSDCTRNEVENVVLEVSPVSPTSPEEKSFTSPKRNFSTLTKNSQKAKWFLKVSCWTWIVIAGQLVVLSVAIAFFIMIQGTRTPMTQQAAEWARDSPRGMAFVVTGISTALSALATFFFSKSLILFLTAHSNRPTPLFNFLTMTHLSRGTPIFSTNHLFWTTVSLLALVLLNSLTACFTTLITPTPLIINVPIRGKEFNLNSDIFLKATGNRTFASTFPLMTPADMAANNKVAAVVKPLPLSSAYATASRHLGYPGVFSYLGSTLSSSTGGILPAIPIELKALESTPSVSSFANFSSIKPRFAIGDSGFKPSRVFPFNYTTVQQGYTSDIECKLLSENQSSSLPGLTSHLVSNITFPDNTTSSFYQFFYQCPNRPLRNLTRLLRPRGSMIASGTCPNQDFDGNEVPGSQLLIMAGYGPMYSFIAPRVCQFTPYFTWSEVVYTRTVNVTRVLSRTPVTRASQRLAQYIFDGVIDAMDEYVVDKRDKIGDDLSSLYGIVSDVNVQNNDLLNGILSNYFIGMVETRATLIKTPPVVIGGRHVVATDLEKLSNEWVDSFNGTWSYETLGWHKANDGVRGSILGLLPVMIITLTSIFLSLHSWLVLKRSQQHKEEPFDPNNLVTLLRAGRDGSVVNTLGLEEPNGVGSPVSDISIQLHRNNALWELRPVVKQS</sequence>
<feature type="transmembrane region" description="Helical" evidence="2">
    <location>
        <begin position="593"/>
        <end position="617"/>
    </location>
</feature>
<proteinExistence type="predicted"/>
<accession>A0AAV0BF75</accession>
<keyword evidence="2" id="KW-0472">Membrane</keyword>